<evidence type="ECO:0000313" key="4">
    <source>
        <dbReference type="Proteomes" id="UP000183047"/>
    </source>
</evidence>
<gene>
    <name evidence="3" type="ORF">SAMN02910451_00304</name>
</gene>
<evidence type="ECO:0000256" key="2">
    <source>
        <dbReference type="SAM" id="Phobius"/>
    </source>
</evidence>
<dbReference type="RefSeq" id="WP_074461124.1">
    <property type="nucleotide sequence ID" value="NZ_FMUR01000003.1"/>
</dbReference>
<keyword evidence="2" id="KW-1133">Transmembrane helix</keyword>
<keyword evidence="2" id="KW-0812">Transmembrane</keyword>
<dbReference type="Proteomes" id="UP000183047">
    <property type="component" value="Unassembled WGS sequence"/>
</dbReference>
<reference evidence="4" key="1">
    <citation type="submission" date="2016-10" db="EMBL/GenBank/DDBJ databases">
        <authorList>
            <person name="Varghese N."/>
            <person name="Submissions S."/>
        </authorList>
    </citation>
    <scope>NUCLEOTIDE SEQUENCE [LARGE SCALE GENOMIC DNA]</scope>
    <source>
        <strain evidence="4">XBD2006</strain>
    </source>
</reference>
<evidence type="ECO:0000256" key="1">
    <source>
        <dbReference type="SAM" id="MobiDB-lite"/>
    </source>
</evidence>
<accession>A0A1G5AJI7</accession>
<organism evidence="3 4">
    <name type="scientific">Butyrivibrio hungatei</name>
    <dbReference type="NCBI Taxonomy" id="185008"/>
    <lineage>
        <taxon>Bacteria</taxon>
        <taxon>Bacillati</taxon>
        <taxon>Bacillota</taxon>
        <taxon>Clostridia</taxon>
        <taxon>Lachnospirales</taxon>
        <taxon>Lachnospiraceae</taxon>
        <taxon>Butyrivibrio</taxon>
    </lineage>
</organism>
<keyword evidence="2" id="KW-0472">Membrane</keyword>
<feature type="compositionally biased region" description="Low complexity" evidence="1">
    <location>
        <begin position="502"/>
        <end position="523"/>
    </location>
</feature>
<evidence type="ECO:0000313" key="3">
    <source>
        <dbReference type="EMBL" id="SCX78078.1"/>
    </source>
</evidence>
<protein>
    <submittedName>
        <fullName evidence="3">Uncharacterized protein</fullName>
    </submittedName>
</protein>
<feature type="compositionally biased region" description="Polar residues" evidence="1">
    <location>
        <begin position="63"/>
        <end position="86"/>
    </location>
</feature>
<dbReference type="EMBL" id="FMUR01000003">
    <property type="protein sequence ID" value="SCX78078.1"/>
    <property type="molecule type" value="Genomic_DNA"/>
</dbReference>
<proteinExistence type="predicted"/>
<name>A0A1G5AJI7_9FIRM</name>
<feature type="region of interest" description="Disordered" evidence="1">
    <location>
        <begin position="502"/>
        <end position="526"/>
    </location>
</feature>
<feature type="compositionally biased region" description="Polar residues" evidence="1">
    <location>
        <begin position="37"/>
        <end position="53"/>
    </location>
</feature>
<sequence>MRKRGLSAIVPIILIAGLTIAEVFCSSVPTHAKEDNSNLQNETASNGNTTLNDNPVVKRPEQTKTGNDESTYTAKTSIDNSSSTPTKELITTELYTKESEPKVPDKPIEPLPEIPVKEEYKEIEYPVPEDLPSPRVTFRILDSSEGDIDSSVAYSTGNSYIAEIEIDGAIGEKAENKFSPSTSDDSNIKISGITLQNEIASSLNSYPTEDDIKKYCSFNPKTQYIAWYYINADYYDDIYVDGVIRTRTTPVEEEPVAEKEPAVEKKPEFVPDVTIKIETTCDISEFEYDGEEHYFGGFSITVEDNDPVVNSVTTFFDALGNFVSKKVNAGENGSGTYFEHNNIRYWVNIDAAYIRAKQIAAFDNIPFIFNNEVIEPKDIVVKVVDDAGNVISSVPTTQIAQNKTSSQKKLKVTPRKLTIEAGTTVQNYSGNTITNKEVKITSGSLLKGHELVDVVINGSQSGIGSSVNEITSYRIIDENGNDVTSYYDVKCTNGKLVLVDGNNGNSSKSSNDTTTDTAPVSTTKAKDKNLPKKALIIGGKTLEKTSSKNDDNVLGKTRLARMSKTYDASNTGIKLWIILIAAIAAIRLLMPESKSLKK</sequence>
<feature type="transmembrane region" description="Helical" evidence="2">
    <location>
        <begin position="573"/>
        <end position="590"/>
    </location>
</feature>
<keyword evidence="4" id="KW-1185">Reference proteome</keyword>
<feature type="region of interest" description="Disordered" evidence="1">
    <location>
        <begin position="31"/>
        <end position="87"/>
    </location>
</feature>
<dbReference type="OrthoDB" id="2002619at2"/>
<dbReference type="AlphaFoldDB" id="A0A1G5AJI7"/>